<evidence type="ECO:0000256" key="7">
    <source>
        <dbReference type="RuleBase" id="RU363032"/>
    </source>
</evidence>
<dbReference type="CDD" id="cd06261">
    <property type="entry name" value="TM_PBP2"/>
    <property type="match status" value="1"/>
</dbReference>
<keyword evidence="6 7" id="KW-0472">Membrane</keyword>
<evidence type="ECO:0000256" key="3">
    <source>
        <dbReference type="ARBA" id="ARBA00022475"/>
    </source>
</evidence>
<dbReference type="PANTHER" id="PTHR30043:SF1">
    <property type="entry name" value="ABC TRANSPORT SYSTEM PERMEASE PROTEIN P69"/>
    <property type="match status" value="1"/>
</dbReference>
<dbReference type="RefSeq" id="WP_191140177.1">
    <property type="nucleotide sequence ID" value="NZ_JACXAG020000002.1"/>
</dbReference>
<feature type="transmembrane region" description="Helical" evidence="7">
    <location>
        <begin position="203"/>
        <end position="221"/>
    </location>
</feature>
<sequence length="259" mass="28688">MNENTIKKPSKVKSTLTTLLLFLLIWGSAYKTDSTFEELFTGIPEIISLLREMIPPDWAYFSYITPEVLITIQMALLGATFGAILAIPLSLLASSNIFVSPWIYQTARFILNFLRTIPDLLLAAIFVAIFGLGLIPGVLALTIFSLGIIAKLMYEFIETIDPGPLEAMTAVGANKIQWIAFGVIPQIAAQFAAYFLYTFEINIRAAAILGLVGAGGIGLYLDETLNFLEYQKTTSIILYTLVVIMVIDYITKKIREKLL</sequence>
<feature type="transmembrane region" description="Helical" evidence="7">
    <location>
        <begin position="233"/>
        <end position="251"/>
    </location>
</feature>
<dbReference type="EMBL" id="JACXAH010000003">
    <property type="protein sequence ID" value="MBD1371482.1"/>
    <property type="molecule type" value="Genomic_DNA"/>
</dbReference>
<gene>
    <name evidence="9" type="primary">phnE</name>
    <name evidence="9" type="ORF">IC620_03820</name>
</gene>
<keyword evidence="2 7" id="KW-0813">Transport</keyword>
<organism evidence="9 10">
    <name type="scientific">Polycladospora coralii</name>
    <dbReference type="NCBI Taxonomy" id="2771432"/>
    <lineage>
        <taxon>Bacteria</taxon>
        <taxon>Bacillati</taxon>
        <taxon>Bacillota</taxon>
        <taxon>Bacilli</taxon>
        <taxon>Bacillales</taxon>
        <taxon>Thermoactinomycetaceae</taxon>
        <taxon>Polycladospora</taxon>
    </lineage>
</organism>
<evidence type="ECO:0000256" key="4">
    <source>
        <dbReference type="ARBA" id="ARBA00022692"/>
    </source>
</evidence>
<dbReference type="SUPFAM" id="SSF161098">
    <property type="entry name" value="MetI-like"/>
    <property type="match status" value="1"/>
</dbReference>
<evidence type="ECO:0000259" key="8">
    <source>
        <dbReference type="PROSITE" id="PS50928"/>
    </source>
</evidence>
<protein>
    <submittedName>
        <fullName evidence="9">Phosphonate ABC transporter, permease protein PhnE</fullName>
    </submittedName>
</protein>
<evidence type="ECO:0000256" key="1">
    <source>
        <dbReference type="ARBA" id="ARBA00004651"/>
    </source>
</evidence>
<accession>A0A926N840</accession>
<comment type="subcellular location">
    <subcellularLocation>
        <location evidence="1 7">Cell membrane</location>
        <topology evidence="1 7">Multi-pass membrane protein</topology>
    </subcellularLocation>
</comment>
<comment type="caution">
    <text evidence="9">The sequence shown here is derived from an EMBL/GenBank/DDBJ whole genome shotgun (WGS) entry which is preliminary data.</text>
</comment>
<feature type="transmembrane region" description="Helical" evidence="7">
    <location>
        <begin position="176"/>
        <end position="196"/>
    </location>
</feature>
<dbReference type="GO" id="GO:0015416">
    <property type="term" value="F:ABC-type phosphonate transporter activity"/>
    <property type="evidence" value="ECO:0007669"/>
    <property type="project" value="InterPro"/>
</dbReference>
<comment type="similarity">
    <text evidence="7">Belongs to the binding-protein-dependent transport system permease family.</text>
</comment>
<dbReference type="InterPro" id="IPR035906">
    <property type="entry name" value="MetI-like_sf"/>
</dbReference>
<evidence type="ECO:0000313" key="10">
    <source>
        <dbReference type="Proteomes" id="UP000661691"/>
    </source>
</evidence>
<name>A0A926N840_9BACL</name>
<reference evidence="9" key="1">
    <citation type="submission" date="2020-09" db="EMBL/GenBank/DDBJ databases">
        <title>A novel bacterium of genus Hazenella, isolated from South China Sea.</title>
        <authorList>
            <person name="Huang H."/>
            <person name="Mo K."/>
            <person name="Hu Y."/>
        </authorList>
    </citation>
    <scope>NUCLEOTIDE SEQUENCE</scope>
    <source>
        <strain evidence="9">IB182357</strain>
    </source>
</reference>
<dbReference type="InterPro" id="IPR005769">
    <property type="entry name" value="PhnE/PtxC"/>
</dbReference>
<proteinExistence type="inferred from homology"/>
<dbReference type="Gene3D" id="1.10.3720.10">
    <property type="entry name" value="MetI-like"/>
    <property type="match status" value="1"/>
</dbReference>
<keyword evidence="5 7" id="KW-1133">Transmembrane helix</keyword>
<keyword evidence="3" id="KW-1003">Cell membrane</keyword>
<feature type="transmembrane region" description="Helical" evidence="7">
    <location>
        <begin position="120"/>
        <end position="149"/>
    </location>
</feature>
<dbReference type="InterPro" id="IPR000515">
    <property type="entry name" value="MetI-like"/>
</dbReference>
<dbReference type="AlphaFoldDB" id="A0A926N840"/>
<dbReference type="Proteomes" id="UP000661691">
    <property type="component" value="Unassembled WGS sequence"/>
</dbReference>
<dbReference type="PANTHER" id="PTHR30043">
    <property type="entry name" value="PHOSPHONATES TRANSPORT SYSTEM PERMEASE PROTEIN"/>
    <property type="match status" value="1"/>
</dbReference>
<evidence type="ECO:0000256" key="2">
    <source>
        <dbReference type="ARBA" id="ARBA00022448"/>
    </source>
</evidence>
<evidence type="ECO:0000313" key="9">
    <source>
        <dbReference type="EMBL" id="MBD1371482.1"/>
    </source>
</evidence>
<dbReference type="NCBIfam" id="TIGR01097">
    <property type="entry name" value="PhnE"/>
    <property type="match status" value="1"/>
</dbReference>
<dbReference type="Pfam" id="PF00528">
    <property type="entry name" value="BPD_transp_1"/>
    <property type="match status" value="1"/>
</dbReference>
<feature type="transmembrane region" description="Helical" evidence="7">
    <location>
        <begin position="70"/>
        <end position="99"/>
    </location>
</feature>
<keyword evidence="10" id="KW-1185">Reference proteome</keyword>
<evidence type="ECO:0000256" key="5">
    <source>
        <dbReference type="ARBA" id="ARBA00022989"/>
    </source>
</evidence>
<dbReference type="GO" id="GO:0005886">
    <property type="term" value="C:plasma membrane"/>
    <property type="evidence" value="ECO:0007669"/>
    <property type="project" value="UniProtKB-SubCell"/>
</dbReference>
<keyword evidence="4 7" id="KW-0812">Transmembrane</keyword>
<feature type="domain" description="ABC transmembrane type-1" evidence="8">
    <location>
        <begin position="68"/>
        <end position="251"/>
    </location>
</feature>
<dbReference type="PROSITE" id="PS50928">
    <property type="entry name" value="ABC_TM1"/>
    <property type="match status" value="1"/>
</dbReference>
<evidence type="ECO:0000256" key="6">
    <source>
        <dbReference type="ARBA" id="ARBA00023136"/>
    </source>
</evidence>